<evidence type="ECO:0000313" key="8">
    <source>
        <dbReference type="EMBL" id="TQM77230.1"/>
    </source>
</evidence>
<dbReference type="InterPro" id="IPR052027">
    <property type="entry name" value="PspC"/>
</dbReference>
<evidence type="ECO:0000256" key="1">
    <source>
        <dbReference type="ARBA" id="ARBA00004162"/>
    </source>
</evidence>
<organism evidence="8 9">
    <name type="scientific">Thermopolyspora flexuosa</name>
    <dbReference type="NCBI Taxonomy" id="103836"/>
    <lineage>
        <taxon>Bacteria</taxon>
        <taxon>Bacillati</taxon>
        <taxon>Actinomycetota</taxon>
        <taxon>Actinomycetes</taxon>
        <taxon>Streptosporangiales</taxon>
        <taxon>Streptosporangiaceae</taxon>
        <taxon>Thermopolyspora</taxon>
    </lineage>
</organism>
<comment type="caution">
    <text evidence="8">The sequence shown here is derived from an EMBL/GenBank/DDBJ whole genome shotgun (WGS) entry which is preliminary data.</text>
</comment>
<dbReference type="Proteomes" id="UP000319213">
    <property type="component" value="Unassembled WGS sequence"/>
</dbReference>
<dbReference type="EMBL" id="VFPQ01000001">
    <property type="protein sequence ID" value="TQM77230.1"/>
    <property type="molecule type" value="Genomic_DNA"/>
</dbReference>
<dbReference type="InterPro" id="IPR007168">
    <property type="entry name" value="Phageshock_PspC_N"/>
</dbReference>
<dbReference type="GO" id="GO:0005886">
    <property type="term" value="C:plasma membrane"/>
    <property type="evidence" value="ECO:0007669"/>
    <property type="project" value="UniProtKB-SubCell"/>
</dbReference>
<keyword evidence="3 6" id="KW-0812">Transmembrane</keyword>
<dbReference type="PANTHER" id="PTHR33885">
    <property type="entry name" value="PHAGE SHOCK PROTEIN C"/>
    <property type="match status" value="1"/>
</dbReference>
<evidence type="ECO:0000256" key="3">
    <source>
        <dbReference type="ARBA" id="ARBA00022692"/>
    </source>
</evidence>
<dbReference type="RefSeq" id="WP_142260997.1">
    <property type="nucleotide sequence ID" value="NZ_BMPV01000002.1"/>
</dbReference>
<name>A0A543J329_9ACTN</name>
<protein>
    <submittedName>
        <fullName evidence="8">Phage shock protein C (PspC) family protein</fullName>
    </submittedName>
</protein>
<keyword evidence="4 6" id="KW-1133">Transmembrane helix</keyword>
<evidence type="ECO:0000256" key="5">
    <source>
        <dbReference type="ARBA" id="ARBA00023136"/>
    </source>
</evidence>
<evidence type="ECO:0000259" key="7">
    <source>
        <dbReference type="Pfam" id="PF04024"/>
    </source>
</evidence>
<evidence type="ECO:0000256" key="4">
    <source>
        <dbReference type="ARBA" id="ARBA00022989"/>
    </source>
</evidence>
<evidence type="ECO:0000313" key="9">
    <source>
        <dbReference type="Proteomes" id="UP000319213"/>
    </source>
</evidence>
<keyword evidence="2" id="KW-1003">Cell membrane</keyword>
<dbReference type="AlphaFoldDB" id="A0A543J329"/>
<evidence type="ECO:0000256" key="2">
    <source>
        <dbReference type="ARBA" id="ARBA00022475"/>
    </source>
</evidence>
<reference evidence="8 9" key="1">
    <citation type="submission" date="2019-06" db="EMBL/GenBank/DDBJ databases">
        <title>Sequencing the genomes of 1000 actinobacteria strains.</title>
        <authorList>
            <person name="Klenk H.-P."/>
        </authorList>
    </citation>
    <scope>NUCLEOTIDE SEQUENCE [LARGE SCALE GENOMIC DNA]</scope>
    <source>
        <strain evidence="8 9">DSM 43186</strain>
    </source>
</reference>
<evidence type="ECO:0000256" key="6">
    <source>
        <dbReference type="SAM" id="Phobius"/>
    </source>
</evidence>
<dbReference type="OrthoDB" id="7359894at2"/>
<dbReference type="PANTHER" id="PTHR33885:SF3">
    <property type="entry name" value="PHAGE SHOCK PROTEIN C"/>
    <property type="match status" value="1"/>
</dbReference>
<dbReference type="Pfam" id="PF04024">
    <property type="entry name" value="PspC"/>
    <property type="match status" value="1"/>
</dbReference>
<proteinExistence type="predicted"/>
<keyword evidence="5 6" id="KW-0472">Membrane</keyword>
<sequence>MYRSRKHRILGGVCGGIAESLGWSPTVVRILFVISMILIPGSQLIVYPILWIILPKRPAEWYAEAPAHGGYPR</sequence>
<comment type="subcellular location">
    <subcellularLocation>
        <location evidence="1">Cell membrane</location>
        <topology evidence="1">Single-pass membrane protein</topology>
    </subcellularLocation>
</comment>
<keyword evidence="9" id="KW-1185">Reference proteome</keyword>
<feature type="domain" description="Phage shock protein PspC N-terminal" evidence="7">
    <location>
        <begin position="1"/>
        <end position="56"/>
    </location>
</feature>
<gene>
    <name evidence="8" type="ORF">FHX40_3987</name>
</gene>
<accession>A0A543J329</accession>
<feature type="transmembrane region" description="Helical" evidence="6">
    <location>
        <begin position="32"/>
        <end position="54"/>
    </location>
</feature>